<dbReference type="EMBL" id="JBHLSV010000005">
    <property type="protein sequence ID" value="MFC0673589.1"/>
    <property type="molecule type" value="Genomic_DNA"/>
</dbReference>
<evidence type="ECO:0000313" key="1">
    <source>
        <dbReference type="EMBL" id="MFC0673589.1"/>
    </source>
</evidence>
<name>A0ABV6R9C0_9MICO</name>
<protein>
    <recommendedName>
        <fullName evidence="3">Transposase</fullName>
    </recommendedName>
</protein>
<organism evidence="1 2">
    <name type="scientific">Brachybacterium hainanense</name>
    <dbReference type="NCBI Taxonomy" id="1541174"/>
    <lineage>
        <taxon>Bacteria</taxon>
        <taxon>Bacillati</taxon>
        <taxon>Actinomycetota</taxon>
        <taxon>Actinomycetes</taxon>
        <taxon>Micrococcales</taxon>
        <taxon>Dermabacteraceae</taxon>
        <taxon>Brachybacterium</taxon>
    </lineage>
</organism>
<evidence type="ECO:0000313" key="2">
    <source>
        <dbReference type="Proteomes" id="UP001589793"/>
    </source>
</evidence>
<dbReference type="RefSeq" id="WP_376979264.1">
    <property type="nucleotide sequence ID" value="NZ_JBHLSV010000005.1"/>
</dbReference>
<sequence length="61" mass="7054">MHLDPMSMIICHQAGIQQAMIEAERRRLVAECVAADETGHPSRKASRRTPIRRIFRRTVVR</sequence>
<reference evidence="1 2" key="1">
    <citation type="submission" date="2024-09" db="EMBL/GenBank/DDBJ databases">
        <authorList>
            <person name="Sun Q."/>
            <person name="Mori K."/>
        </authorList>
    </citation>
    <scope>NUCLEOTIDE SEQUENCE [LARGE SCALE GENOMIC DNA]</scope>
    <source>
        <strain evidence="1 2">CICC 10874</strain>
    </source>
</reference>
<evidence type="ECO:0008006" key="3">
    <source>
        <dbReference type="Google" id="ProtNLM"/>
    </source>
</evidence>
<gene>
    <name evidence="1" type="ORF">ACFFF6_06445</name>
</gene>
<comment type="caution">
    <text evidence="1">The sequence shown here is derived from an EMBL/GenBank/DDBJ whole genome shotgun (WGS) entry which is preliminary data.</text>
</comment>
<proteinExistence type="predicted"/>
<dbReference type="Proteomes" id="UP001589793">
    <property type="component" value="Unassembled WGS sequence"/>
</dbReference>
<accession>A0ABV6R9C0</accession>
<keyword evidence="2" id="KW-1185">Reference proteome</keyword>